<keyword evidence="10" id="KW-0573">Peptidoglycan synthesis</keyword>
<evidence type="ECO:0000256" key="10">
    <source>
        <dbReference type="ARBA" id="ARBA00022984"/>
    </source>
</evidence>
<dbReference type="RefSeq" id="WP_269457987.1">
    <property type="nucleotide sequence ID" value="NZ_LT629762.1"/>
</dbReference>
<dbReference type="InterPro" id="IPR018044">
    <property type="entry name" value="Peptidase_S11"/>
</dbReference>
<dbReference type="GO" id="GO:0008360">
    <property type="term" value="P:regulation of cell shape"/>
    <property type="evidence" value="ECO:0007669"/>
    <property type="project" value="UniProtKB-KW"/>
</dbReference>
<dbReference type="EC" id="3.4.16.4" evidence="4"/>
<evidence type="ECO:0000256" key="4">
    <source>
        <dbReference type="ARBA" id="ARBA00012448"/>
    </source>
</evidence>
<keyword evidence="8" id="KW-0378">Hydrolase</keyword>
<dbReference type="GO" id="GO:0006508">
    <property type="term" value="P:proteolysis"/>
    <property type="evidence" value="ECO:0007669"/>
    <property type="project" value="UniProtKB-KW"/>
</dbReference>
<evidence type="ECO:0000256" key="2">
    <source>
        <dbReference type="ARBA" id="ARBA00004752"/>
    </source>
</evidence>
<dbReference type="Proteomes" id="UP000198481">
    <property type="component" value="Chromosome I"/>
</dbReference>
<dbReference type="PANTHER" id="PTHR21581">
    <property type="entry name" value="D-ALANYL-D-ALANINE CARBOXYPEPTIDASE"/>
    <property type="match status" value="1"/>
</dbReference>
<evidence type="ECO:0000256" key="9">
    <source>
        <dbReference type="ARBA" id="ARBA00022960"/>
    </source>
</evidence>
<dbReference type="SUPFAM" id="SSF56601">
    <property type="entry name" value="beta-lactamase/transpeptidase-like"/>
    <property type="match status" value="1"/>
</dbReference>
<evidence type="ECO:0000313" key="18">
    <source>
        <dbReference type="EMBL" id="SDT31159.1"/>
    </source>
</evidence>
<evidence type="ECO:0000256" key="12">
    <source>
        <dbReference type="ARBA" id="ARBA00034000"/>
    </source>
</evidence>
<dbReference type="InterPro" id="IPR037167">
    <property type="entry name" value="Peptidase_S11_C_sf"/>
</dbReference>
<name>A0A1H1ZC26_9PSED</name>
<evidence type="ECO:0000256" key="15">
    <source>
        <dbReference type="RuleBase" id="RU004016"/>
    </source>
</evidence>
<dbReference type="PRINTS" id="PR00725">
    <property type="entry name" value="DADACBPTASE1"/>
</dbReference>
<dbReference type="Pfam" id="PF00768">
    <property type="entry name" value="Peptidase_S11"/>
    <property type="match status" value="1"/>
</dbReference>
<keyword evidence="9" id="KW-0133">Cell shape</keyword>
<feature type="signal peptide" evidence="16">
    <location>
        <begin position="1"/>
        <end position="20"/>
    </location>
</feature>
<evidence type="ECO:0000256" key="5">
    <source>
        <dbReference type="ARBA" id="ARBA00022645"/>
    </source>
</evidence>
<reference evidence="19" key="1">
    <citation type="submission" date="2016-10" db="EMBL/GenBank/DDBJ databases">
        <authorList>
            <person name="Varghese N."/>
            <person name="Submissions S."/>
        </authorList>
    </citation>
    <scope>NUCLEOTIDE SEQUENCE [LARGE SCALE GENOMIC DNA]</scope>
    <source>
        <strain evidence="19">LMG 26867</strain>
    </source>
</reference>
<protein>
    <recommendedName>
        <fullName evidence="4">serine-type D-Ala-D-Ala carboxypeptidase</fullName>
        <ecNumber evidence="4">3.4.16.4</ecNumber>
    </recommendedName>
</protein>
<evidence type="ECO:0000313" key="19">
    <source>
        <dbReference type="Proteomes" id="UP000198481"/>
    </source>
</evidence>
<dbReference type="InterPro" id="IPR015956">
    <property type="entry name" value="Peniciliin-bd_prot_C_sf"/>
</dbReference>
<keyword evidence="7 16" id="KW-0732">Signal</keyword>
<dbReference type="Pfam" id="PF07943">
    <property type="entry name" value="PBP5_C"/>
    <property type="match status" value="1"/>
</dbReference>
<evidence type="ECO:0000256" key="13">
    <source>
        <dbReference type="PIRSR" id="PIRSR618044-1"/>
    </source>
</evidence>
<evidence type="ECO:0000256" key="14">
    <source>
        <dbReference type="PIRSR" id="PIRSR618044-2"/>
    </source>
</evidence>
<dbReference type="GO" id="GO:0009252">
    <property type="term" value="P:peptidoglycan biosynthetic process"/>
    <property type="evidence" value="ECO:0007669"/>
    <property type="project" value="UniProtKB-UniPathway"/>
</dbReference>
<dbReference type="Gene3D" id="2.60.410.10">
    <property type="entry name" value="D-Ala-D-Ala carboxypeptidase, C-terminal domain"/>
    <property type="match status" value="1"/>
</dbReference>
<comment type="catalytic activity">
    <reaction evidence="12">
        <text>Preferential cleavage: (Ac)2-L-Lys-D-Ala-|-D-Ala. Also transpeptidation of peptidyl-alanyl moieties that are N-acyl substituents of D-alanine.</text>
        <dbReference type="EC" id="3.4.16.4"/>
    </reaction>
</comment>
<dbReference type="UniPathway" id="UPA00219"/>
<dbReference type="GO" id="GO:0009002">
    <property type="term" value="F:serine-type D-Ala-D-Ala carboxypeptidase activity"/>
    <property type="evidence" value="ECO:0007669"/>
    <property type="project" value="UniProtKB-EC"/>
</dbReference>
<evidence type="ECO:0000256" key="7">
    <source>
        <dbReference type="ARBA" id="ARBA00022729"/>
    </source>
</evidence>
<keyword evidence="11" id="KW-0961">Cell wall biogenesis/degradation</keyword>
<comment type="similarity">
    <text evidence="3 15">Belongs to the peptidase S11 family.</text>
</comment>
<evidence type="ECO:0000256" key="3">
    <source>
        <dbReference type="ARBA" id="ARBA00007164"/>
    </source>
</evidence>
<feature type="binding site" evidence="14">
    <location>
        <position position="223"/>
    </location>
    <ligand>
        <name>substrate</name>
    </ligand>
</feature>
<dbReference type="InterPro" id="IPR001967">
    <property type="entry name" value="Peptidase_S11_N"/>
</dbReference>
<evidence type="ECO:0000256" key="8">
    <source>
        <dbReference type="ARBA" id="ARBA00022801"/>
    </source>
</evidence>
<feature type="active site" evidence="13">
    <location>
        <position position="118"/>
    </location>
</feature>
<feature type="domain" description="Peptidase S11 D-Ala-D-Ala carboxypeptidase A C-terminal" evidence="17">
    <location>
        <begin position="278"/>
        <end position="367"/>
    </location>
</feature>
<evidence type="ECO:0000259" key="17">
    <source>
        <dbReference type="SMART" id="SM00936"/>
    </source>
</evidence>
<dbReference type="InterPro" id="IPR012907">
    <property type="entry name" value="Peptidase_S11_C"/>
</dbReference>
<dbReference type="SMART" id="SM00936">
    <property type="entry name" value="PBP5_C"/>
    <property type="match status" value="1"/>
</dbReference>
<evidence type="ECO:0000256" key="16">
    <source>
        <dbReference type="SAM" id="SignalP"/>
    </source>
</evidence>
<feature type="active site" description="Proton acceptor" evidence="13">
    <location>
        <position position="61"/>
    </location>
</feature>
<dbReference type="STRING" id="1148509.SAMN05216222_3844"/>
<dbReference type="SUPFAM" id="SSF69189">
    <property type="entry name" value="Penicillin-binding protein associated domain"/>
    <property type="match status" value="1"/>
</dbReference>
<dbReference type="GO" id="GO:0071555">
    <property type="term" value="P:cell wall organization"/>
    <property type="evidence" value="ECO:0007669"/>
    <property type="project" value="UniProtKB-KW"/>
</dbReference>
<proteinExistence type="inferred from homology"/>
<keyword evidence="5 18" id="KW-0121">Carboxypeptidase</keyword>
<dbReference type="Gene3D" id="3.40.710.10">
    <property type="entry name" value="DD-peptidase/beta-lactamase superfamily"/>
    <property type="match status" value="1"/>
</dbReference>
<feature type="chain" id="PRO_5009267520" description="serine-type D-Ala-D-Ala carboxypeptidase" evidence="16">
    <location>
        <begin position="21"/>
        <end position="386"/>
    </location>
</feature>
<dbReference type="InterPro" id="IPR012338">
    <property type="entry name" value="Beta-lactam/transpept-like"/>
</dbReference>
<dbReference type="AlphaFoldDB" id="A0A1H1ZC26"/>
<comment type="function">
    <text evidence="1">Removes C-terminal D-alanyl residues from sugar-peptide cell wall precursors.</text>
</comment>
<keyword evidence="6" id="KW-0645">Protease</keyword>
<accession>A0A1H1ZC26</accession>
<evidence type="ECO:0000256" key="11">
    <source>
        <dbReference type="ARBA" id="ARBA00023316"/>
    </source>
</evidence>
<gene>
    <name evidence="18" type="ORF">SAMN05216222_3844</name>
</gene>
<comment type="pathway">
    <text evidence="2">Cell wall biogenesis; peptidoglycan biosynthesis.</text>
</comment>
<evidence type="ECO:0000256" key="6">
    <source>
        <dbReference type="ARBA" id="ARBA00022670"/>
    </source>
</evidence>
<feature type="active site" description="Acyl-ester intermediate" evidence="13">
    <location>
        <position position="58"/>
    </location>
</feature>
<dbReference type="PANTHER" id="PTHR21581:SF6">
    <property type="entry name" value="TRAFFICKING PROTEIN PARTICLE COMPLEX SUBUNIT 12"/>
    <property type="match status" value="1"/>
</dbReference>
<organism evidence="18 19">
    <name type="scientific">Pseudomonas prosekii</name>
    <dbReference type="NCBI Taxonomy" id="1148509"/>
    <lineage>
        <taxon>Bacteria</taxon>
        <taxon>Pseudomonadati</taxon>
        <taxon>Pseudomonadota</taxon>
        <taxon>Gammaproteobacteria</taxon>
        <taxon>Pseudomonadales</taxon>
        <taxon>Pseudomonadaceae</taxon>
        <taxon>Pseudomonas</taxon>
    </lineage>
</organism>
<evidence type="ECO:0000256" key="1">
    <source>
        <dbReference type="ARBA" id="ARBA00003217"/>
    </source>
</evidence>
<sequence length="386" mass="42409">MKSILTLFCYITFVSSPLAAAALSAPPSIEARNYILVDVDSGQILAARNPDVRVEPASTTKLMSAYLVFQALKENRIALDQRIAVSDTSWRKPGSSMYIDPRMHVPVDDLIKGMLVQSGNDATNLLAETLGGTTDGFVSVMNAQARLLGMSNTTFKNPDGLPTPGHLTTARDLAILGVRILQDFPEYAHYFSIKHYYYPGTPSSNDTNRNQLLFRDPSVEGLKTGHTNAAGYCLVASAARNFGDYGKRRIVAVVLGAASDRKRVNETQKLMNWGFRAYNAVRLDIKGSTYETMKIWKGEKDFIKLGITPSAIAVPAGSVPDIETQFDIPQPLSAPIAVGQQVGLMKVSLNGQLLREIPVTALEEIKEANFFVRLWDSLFLLFKNML</sequence>
<dbReference type="EMBL" id="LT629762">
    <property type="protein sequence ID" value="SDT31159.1"/>
    <property type="molecule type" value="Genomic_DNA"/>
</dbReference>